<organism evidence="2 3">
    <name type="scientific">Silvibacterium bohemicum</name>
    <dbReference type="NCBI Taxonomy" id="1577686"/>
    <lineage>
        <taxon>Bacteria</taxon>
        <taxon>Pseudomonadati</taxon>
        <taxon>Acidobacteriota</taxon>
        <taxon>Terriglobia</taxon>
        <taxon>Terriglobales</taxon>
        <taxon>Acidobacteriaceae</taxon>
        <taxon>Silvibacterium</taxon>
    </lineage>
</organism>
<protein>
    <submittedName>
        <fullName evidence="2">Uncharacterized protein</fullName>
    </submittedName>
</protein>
<comment type="caution">
    <text evidence="2">The sequence shown here is derived from an EMBL/GenBank/DDBJ whole genome shotgun (WGS) entry which is preliminary data.</text>
</comment>
<reference evidence="2 3" key="1">
    <citation type="submission" date="2020-08" db="EMBL/GenBank/DDBJ databases">
        <title>Genomic Encyclopedia of Type Strains, Phase IV (KMG-IV): sequencing the most valuable type-strain genomes for metagenomic binning, comparative biology and taxonomic classification.</title>
        <authorList>
            <person name="Goeker M."/>
        </authorList>
    </citation>
    <scope>NUCLEOTIDE SEQUENCE [LARGE SCALE GENOMIC DNA]</scope>
    <source>
        <strain evidence="2 3">DSM 103733</strain>
    </source>
</reference>
<evidence type="ECO:0000313" key="3">
    <source>
        <dbReference type="Proteomes" id="UP000538666"/>
    </source>
</evidence>
<name>A0A841JXF5_9BACT</name>
<gene>
    <name evidence="2" type="ORF">HNQ77_003065</name>
</gene>
<evidence type="ECO:0000313" key="2">
    <source>
        <dbReference type="EMBL" id="MBB6145107.1"/>
    </source>
</evidence>
<evidence type="ECO:0000256" key="1">
    <source>
        <dbReference type="SAM" id="MobiDB-lite"/>
    </source>
</evidence>
<proteinExistence type="predicted"/>
<sequence length="458" mass="50578">MSGTKLEEKPADSSAMKASPVYVHRPELERRELMRRVVTSPTFVKSERLSALLTYVCEMTLKGRESEVNEQKIGHAVFGRSPDYDSSVDGIVRVQASRLRQRLNQYFQREGIDEPVCIVIPRGGYVPLFEPRPSPTPSLPADEPQIPHGDALGHPQPATAPGSTRSIGTLLPWILCAILTVVTVGLAIHDHARRTSLSSGNTVHPHPLWSRIFSTARPTLVIPADSGLVIFNNMTARSMGLDEYMRGEYRTPPLNPPLYGPTTTAKVWQTNFASRRYTSVVDLDIILTLEQRAKMAQGGMEVRYARDVRPNDLKAGNAVLLGAAEANPWVELFERKMNFVFHDDYTTNVFSVINRSPKPGEPARWDSARADPLRRVYGLVAFVPNLTGDGDALIIEGTSMSGTEGAGDFVLDDSQLLPFLKQIQRSDGTVPHFELVIGTQNISSSAAHSNLLAWRTTN</sequence>
<keyword evidence="3" id="KW-1185">Reference proteome</keyword>
<dbReference type="Proteomes" id="UP000538666">
    <property type="component" value="Unassembled WGS sequence"/>
</dbReference>
<feature type="region of interest" description="Disordered" evidence="1">
    <location>
        <begin position="130"/>
        <end position="163"/>
    </location>
</feature>
<accession>A0A841JXF5</accession>
<dbReference type="EMBL" id="JACHEK010000006">
    <property type="protein sequence ID" value="MBB6145107.1"/>
    <property type="molecule type" value="Genomic_DNA"/>
</dbReference>
<dbReference type="AlphaFoldDB" id="A0A841JXF5"/>
<dbReference type="RefSeq" id="WP_231581575.1">
    <property type="nucleotide sequence ID" value="NZ_JACHEK010000006.1"/>
</dbReference>